<protein>
    <recommendedName>
        <fullName evidence="2">Transcobalamin-like C-terminal domain-containing protein</fullName>
    </recommendedName>
</protein>
<dbReference type="Gene3D" id="2.170.130.30">
    <property type="match status" value="1"/>
</dbReference>
<dbReference type="EMBL" id="AZCN01000051">
    <property type="protein sequence ID" value="KRK15319.1"/>
    <property type="molecule type" value="Genomic_DNA"/>
</dbReference>
<feature type="domain" description="Transcobalamin-like C-terminal" evidence="2">
    <location>
        <begin position="57"/>
        <end position="121"/>
    </location>
</feature>
<comment type="caution">
    <text evidence="3">The sequence shown here is derived from an EMBL/GenBank/DDBJ whole genome shotgun (WGS) entry which is preliminary data.</text>
</comment>
<evidence type="ECO:0000313" key="3">
    <source>
        <dbReference type="EMBL" id="KRK15319.1"/>
    </source>
</evidence>
<proteinExistence type="predicted"/>
<dbReference type="RefSeq" id="WP_010010341.1">
    <property type="nucleotide sequence ID" value="NZ_AZCN01000051.1"/>
</dbReference>
<accession>A0A0R1F988</accession>
<dbReference type="eggNOG" id="ENOG5032Y2X">
    <property type="taxonomic scope" value="Bacteria"/>
</dbReference>
<reference evidence="3 4" key="1">
    <citation type="journal article" date="2015" name="Genome Announc.">
        <title>Expanding the biotechnology potential of lactobacilli through comparative genomics of 213 strains and associated genera.</title>
        <authorList>
            <person name="Sun Z."/>
            <person name="Harris H.M."/>
            <person name="McCann A."/>
            <person name="Guo C."/>
            <person name="Argimon S."/>
            <person name="Zhang W."/>
            <person name="Yang X."/>
            <person name="Jeffery I.B."/>
            <person name="Cooney J.C."/>
            <person name="Kagawa T.F."/>
            <person name="Liu W."/>
            <person name="Song Y."/>
            <person name="Salvetti E."/>
            <person name="Wrobel A."/>
            <person name="Rasinkangas P."/>
            <person name="Parkhill J."/>
            <person name="Rea M.C."/>
            <person name="O'Sullivan O."/>
            <person name="Ritari J."/>
            <person name="Douillard F.P."/>
            <person name="Paul Ross R."/>
            <person name="Yang R."/>
            <person name="Briner A.E."/>
            <person name="Felis G.E."/>
            <person name="de Vos W.M."/>
            <person name="Barrangou R."/>
            <person name="Klaenhammer T.R."/>
            <person name="Caufield P.W."/>
            <person name="Cui Y."/>
            <person name="Zhang H."/>
            <person name="O'Toole P.W."/>
        </authorList>
    </citation>
    <scope>NUCLEOTIDE SEQUENCE [LARGE SCALE GENOMIC DNA]</scope>
    <source>
        <strain evidence="3 4">DSM 20001</strain>
    </source>
</reference>
<feature type="signal peptide" evidence="1">
    <location>
        <begin position="1"/>
        <end position="22"/>
    </location>
</feature>
<feature type="chain" id="PRO_5039694211" description="Transcobalamin-like C-terminal domain-containing protein" evidence="1">
    <location>
        <begin position="23"/>
        <end position="124"/>
    </location>
</feature>
<evidence type="ECO:0000259" key="2">
    <source>
        <dbReference type="Pfam" id="PF14478"/>
    </source>
</evidence>
<dbReference type="GeneID" id="65918314"/>
<name>A0A0R1F988_9LACO</name>
<evidence type="ECO:0000313" key="4">
    <source>
        <dbReference type="Proteomes" id="UP000051181"/>
    </source>
</evidence>
<dbReference type="Pfam" id="PF14478">
    <property type="entry name" value="DUF4430"/>
    <property type="match status" value="1"/>
</dbReference>
<dbReference type="AlphaFoldDB" id="A0A0R1F988"/>
<evidence type="ECO:0000256" key="1">
    <source>
        <dbReference type="SAM" id="SignalP"/>
    </source>
</evidence>
<organism evidence="3 4">
    <name type="scientific">Loigolactobacillus coryniformis subsp. coryniformis KCTC 3167 = DSM 20001</name>
    <dbReference type="NCBI Taxonomy" id="913848"/>
    <lineage>
        <taxon>Bacteria</taxon>
        <taxon>Bacillati</taxon>
        <taxon>Bacillota</taxon>
        <taxon>Bacilli</taxon>
        <taxon>Lactobacillales</taxon>
        <taxon>Lactobacillaceae</taxon>
        <taxon>Loigolactobacillus</taxon>
    </lineage>
</organism>
<gene>
    <name evidence="3" type="ORF">FD22_GL001799</name>
</gene>
<keyword evidence="1" id="KW-0732">Signal</keyword>
<dbReference type="InterPro" id="IPR027954">
    <property type="entry name" value="Transcobalamin-like_C"/>
</dbReference>
<dbReference type="PATRIC" id="fig|913848.6.peg.1842"/>
<sequence>MQKLVKITTIFTLSVGLLGASAQPVAAAKAKTVKAQITLTVDHKKVSTKKVTTTSKQTLMKVMKQHYQIKEDNGMITAINGHKQNTKAQKYWLYKINGKDATKGAAATYLKNNDKVSFTLNASK</sequence>
<dbReference type="Proteomes" id="UP000051181">
    <property type="component" value="Unassembled WGS sequence"/>
</dbReference>